<evidence type="ECO:0000313" key="5">
    <source>
        <dbReference type="EMBL" id="NYI85535.1"/>
    </source>
</evidence>
<evidence type="ECO:0000259" key="3">
    <source>
        <dbReference type="Pfam" id="PF20148"/>
    </source>
</evidence>
<sequence>MAPKRPRGNGGGDTGGSSHKTRPSQKVGHVDASSSVSKAQDATHQYATAGRAGSNGHSPTTPAGHTPPPKTNTSDPHSTKPGGKDDTPLHDRSDDPQSPTRDADNRNTQGDPIDVATGEMVLRQVDVELQAVLPLVLKRMHLSSYRVGQHFGPSWASTLDQRLELTSAGVSFAAEDGKLLLAPTPAVGATVRFARSRHELTRGEDGGYTLTEHDTGRKLLFSPGDRVLWLATVVDRNGHRIEFDRDADGTAVEVRHSGGYRIRVDSEDGLVRALHLREADNGEDVALMRYVYEEQRLTEVINASGLPMRFTYDHAGRITSWTDRNDAWYRFTYDSEGRVVAGEGSGGFLSGTMEYDRENRITTWTNSQGARTTYHLNEAGQTIREIDPLGAETRFEWNEHDQLLSRTDPLGRTVRYDYDDDGNLIAVTRPDGSQARAEYNALRLPVAVIAPDGSVSRREYDERGNLITSIDPVGAVTSYTYDDRGHLTTITDALGNVRRIETDAAGLPVALTDPQGNTTRCVRDPFGHVTEVIDPLGAVTRLGWTVDGKPAWRTLPDGATERWIYDGEGNLRVHVDVLGQETRTEFTHFDLPSEEIRPDGTRLRFGYDTELRLVCVTNELGAVWRYDYDAVGNLIRETDFNGRVVTYQHDATGQLVARTNGVGETTQFARDAFGNVVERRSGAVTATFTYDPLGRLVEAMDGDTRVTFQRDAAGRVLAETINGRTVASVYDALGRRIRRHTPSGAESVWEYDANSRPVALHMAGRTLRFGYDRVGNEIQREMGPTAVLTQAWDANHRLLSQTVTGAAGRQIQQRSYTYRADGCLTSVDDKLIGSRTFELDRAGRVTVVAGTGWTERYAYDAAGNLTHASWPTSPGADAEALGDREYSGTLIRRAGRVRYEYDAQGRVVLRQRKRLSHKPETWRYSWDADDRLVEVLTPTGARWRYRYDPLGRRVAKQRLTPDGSGIVEQVEFTWDDTVLVEQAHTDGVPNGPQLADRRVMVWDYEPGTFRPLVQRERSQLRDAPQQWFDEQFYSIVTDLVGTPTELVNDQGGIAWYHRTTLWGVTTDRSRTGVYTPLRFPGQYADPETGFNYNFHRHYDAVTGRYGSSDPIGLEGGVNPHLYVPNPHTWLDPLGLKCTSAEEALRDWKSRKMWFGNEQFLLDKAGMKHFLERHHPDYWTGETKKTQTFFDRSMSVKDIENVAVEVMHQNRGELIEKGTNGMYQISGVVDGKEYVLGLNRGRVGQLYPKP</sequence>
<dbReference type="InterPro" id="IPR031325">
    <property type="entry name" value="RHS_repeat"/>
</dbReference>
<dbReference type="AlphaFoldDB" id="A0A853AN01"/>
<keyword evidence="6" id="KW-1185">Reference proteome</keyword>
<feature type="compositionally biased region" description="Polar residues" evidence="2">
    <location>
        <begin position="32"/>
        <end position="46"/>
    </location>
</feature>
<gene>
    <name evidence="5" type="ORF">HNR68_004165</name>
</gene>
<comment type="caution">
    <text evidence="5">The sequence shown here is derived from an EMBL/GenBank/DDBJ whole genome shotgun (WGS) entry which is preliminary data.</text>
</comment>
<dbReference type="InterPro" id="IPR056823">
    <property type="entry name" value="TEN-like_YD-shell"/>
</dbReference>
<dbReference type="InterPro" id="IPR045351">
    <property type="entry name" value="DUF6531"/>
</dbReference>
<dbReference type="RefSeq" id="WP_179723426.1">
    <property type="nucleotide sequence ID" value="NZ_BAABFH010000001.1"/>
</dbReference>
<dbReference type="Gene3D" id="2.180.10.10">
    <property type="entry name" value="RHS repeat-associated core"/>
    <property type="match status" value="2"/>
</dbReference>
<dbReference type="InterPro" id="IPR006530">
    <property type="entry name" value="YD"/>
</dbReference>
<evidence type="ECO:0000259" key="4">
    <source>
        <dbReference type="Pfam" id="PF25023"/>
    </source>
</evidence>
<evidence type="ECO:0000256" key="1">
    <source>
        <dbReference type="ARBA" id="ARBA00022737"/>
    </source>
</evidence>
<dbReference type="PANTHER" id="PTHR32305">
    <property type="match status" value="1"/>
</dbReference>
<proteinExistence type="predicted"/>
<organism evidence="5 6">
    <name type="scientific">Saccharopolyspora hordei</name>
    <dbReference type="NCBI Taxonomy" id="1838"/>
    <lineage>
        <taxon>Bacteria</taxon>
        <taxon>Bacillati</taxon>
        <taxon>Actinomycetota</taxon>
        <taxon>Actinomycetes</taxon>
        <taxon>Pseudonocardiales</taxon>
        <taxon>Pseudonocardiaceae</taxon>
        <taxon>Saccharopolyspora</taxon>
    </lineage>
</organism>
<evidence type="ECO:0000313" key="6">
    <source>
        <dbReference type="Proteomes" id="UP000587002"/>
    </source>
</evidence>
<accession>A0A853AN01</accession>
<protein>
    <submittedName>
        <fullName evidence="5">RHS repeat-associated protein</fullName>
    </submittedName>
</protein>
<feature type="domain" description="Teneurin-like YD-shell" evidence="4">
    <location>
        <begin position="302"/>
        <end position="531"/>
    </location>
</feature>
<evidence type="ECO:0000256" key="2">
    <source>
        <dbReference type="SAM" id="MobiDB-lite"/>
    </source>
</evidence>
<dbReference type="InterPro" id="IPR050708">
    <property type="entry name" value="T6SS_VgrG/RHS"/>
</dbReference>
<dbReference type="InterPro" id="IPR022385">
    <property type="entry name" value="Rhs_assc_core"/>
</dbReference>
<keyword evidence="1" id="KW-0677">Repeat</keyword>
<dbReference type="NCBIfam" id="TIGR03696">
    <property type="entry name" value="Rhs_assc_core"/>
    <property type="match status" value="1"/>
</dbReference>
<dbReference type="NCBIfam" id="TIGR01643">
    <property type="entry name" value="YD_repeat_2x"/>
    <property type="match status" value="10"/>
</dbReference>
<dbReference type="Pfam" id="PF25023">
    <property type="entry name" value="TEN_YD-shell"/>
    <property type="match status" value="2"/>
</dbReference>
<name>A0A853AN01_9PSEU</name>
<dbReference type="Proteomes" id="UP000587002">
    <property type="component" value="Unassembled WGS sequence"/>
</dbReference>
<feature type="domain" description="Teneurin-like YD-shell" evidence="4">
    <location>
        <begin position="605"/>
        <end position="718"/>
    </location>
</feature>
<dbReference type="Pfam" id="PF05593">
    <property type="entry name" value="RHS_repeat"/>
    <property type="match status" value="1"/>
</dbReference>
<dbReference type="PANTHER" id="PTHR32305:SF15">
    <property type="entry name" value="PROTEIN RHSA-RELATED"/>
    <property type="match status" value="1"/>
</dbReference>
<dbReference type="Pfam" id="PF20148">
    <property type="entry name" value="DUF6531"/>
    <property type="match status" value="1"/>
</dbReference>
<reference evidence="5 6" key="1">
    <citation type="submission" date="2020-07" db="EMBL/GenBank/DDBJ databases">
        <title>Sequencing the genomes of 1000 actinobacteria strains.</title>
        <authorList>
            <person name="Klenk H.-P."/>
        </authorList>
    </citation>
    <scope>NUCLEOTIDE SEQUENCE [LARGE SCALE GENOMIC DNA]</scope>
    <source>
        <strain evidence="5 6">DSM 44065</strain>
    </source>
</reference>
<dbReference type="SUPFAM" id="SSF82171">
    <property type="entry name" value="DPP6 N-terminal domain-like"/>
    <property type="match status" value="1"/>
</dbReference>
<feature type="domain" description="DUF6531" evidence="3">
    <location>
        <begin position="110"/>
        <end position="179"/>
    </location>
</feature>
<feature type="region of interest" description="Disordered" evidence="2">
    <location>
        <begin position="1"/>
        <end position="113"/>
    </location>
</feature>
<feature type="compositionally biased region" description="Basic and acidic residues" evidence="2">
    <location>
        <begin position="82"/>
        <end position="105"/>
    </location>
</feature>
<dbReference type="EMBL" id="JACCFJ010000001">
    <property type="protein sequence ID" value="NYI85535.1"/>
    <property type="molecule type" value="Genomic_DNA"/>
</dbReference>